<feature type="domain" description="Acyltransferase 3" evidence="2">
    <location>
        <begin position="9"/>
        <end position="333"/>
    </location>
</feature>
<feature type="transmembrane region" description="Helical" evidence="1">
    <location>
        <begin position="75"/>
        <end position="94"/>
    </location>
</feature>
<evidence type="ECO:0000256" key="1">
    <source>
        <dbReference type="SAM" id="Phobius"/>
    </source>
</evidence>
<feature type="transmembrane region" description="Helical" evidence="1">
    <location>
        <begin position="349"/>
        <end position="370"/>
    </location>
</feature>
<proteinExistence type="predicted"/>
<dbReference type="PANTHER" id="PTHR23028">
    <property type="entry name" value="ACETYLTRANSFERASE"/>
    <property type="match status" value="1"/>
</dbReference>
<feature type="transmembrane region" description="Helical" evidence="1">
    <location>
        <begin position="34"/>
        <end position="54"/>
    </location>
</feature>
<evidence type="ECO:0000313" key="5">
    <source>
        <dbReference type="Proteomes" id="UP001369082"/>
    </source>
</evidence>
<feature type="transmembrane region" description="Helical" evidence="1">
    <location>
        <begin position="146"/>
        <end position="162"/>
    </location>
</feature>
<protein>
    <submittedName>
        <fullName evidence="4">Acyltransferase family protein</fullName>
        <ecNumber evidence="4">2.3.1.-</ecNumber>
    </submittedName>
</protein>
<dbReference type="Proteomes" id="UP001369082">
    <property type="component" value="Unassembled WGS sequence"/>
</dbReference>
<dbReference type="EMBL" id="JBAKAZ010000010">
    <property type="protein sequence ID" value="MEL0628853.1"/>
    <property type="molecule type" value="Genomic_DNA"/>
</dbReference>
<dbReference type="GO" id="GO:0016746">
    <property type="term" value="F:acyltransferase activity"/>
    <property type="evidence" value="ECO:0007669"/>
    <property type="project" value="UniProtKB-KW"/>
</dbReference>
<dbReference type="InterPro" id="IPR043968">
    <property type="entry name" value="SGNH"/>
</dbReference>
<keyword evidence="4" id="KW-0012">Acyltransferase</keyword>
<reference evidence="4 5" key="1">
    <citation type="submission" date="2024-02" db="EMBL/GenBank/DDBJ databases">
        <title>Bacteria isolated from the canopy kelp, Nereocystis luetkeana.</title>
        <authorList>
            <person name="Pfister C.A."/>
            <person name="Younker I.T."/>
            <person name="Light S.H."/>
        </authorList>
    </citation>
    <scope>NUCLEOTIDE SEQUENCE [LARGE SCALE GENOMIC DNA]</scope>
    <source>
        <strain evidence="4 5">TI.1.05</strain>
    </source>
</reference>
<feature type="transmembrane region" description="Helical" evidence="1">
    <location>
        <begin position="248"/>
        <end position="267"/>
    </location>
</feature>
<dbReference type="Pfam" id="PF19040">
    <property type="entry name" value="SGNH"/>
    <property type="match status" value="1"/>
</dbReference>
<feature type="transmembrane region" description="Helical" evidence="1">
    <location>
        <begin position="12"/>
        <end position="28"/>
    </location>
</feature>
<dbReference type="PANTHER" id="PTHR23028:SF53">
    <property type="entry name" value="ACYL_TRANSF_3 DOMAIN-CONTAINING PROTEIN"/>
    <property type="match status" value="1"/>
</dbReference>
<keyword evidence="4" id="KW-0808">Transferase</keyword>
<keyword evidence="1" id="KW-0472">Membrane</keyword>
<name>A0ABU9GNG6_9GAMM</name>
<dbReference type="RefSeq" id="WP_341596867.1">
    <property type="nucleotide sequence ID" value="NZ_JBAKAZ010000010.1"/>
</dbReference>
<feature type="transmembrane region" description="Helical" evidence="1">
    <location>
        <begin position="169"/>
        <end position="187"/>
    </location>
</feature>
<dbReference type="InterPro" id="IPR050879">
    <property type="entry name" value="Acyltransferase_3"/>
</dbReference>
<feature type="transmembrane region" description="Helical" evidence="1">
    <location>
        <begin position="193"/>
        <end position="215"/>
    </location>
</feature>
<keyword evidence="1" id="KW-1133">Transmembrane helix</keyword>
<accession>A0ABU9GNG6</accession>
<evidence type="ECO:0000259" key="2">
    <source>
        <dbReference type="Pfam" id="PF01757"/>
    </source>
</evidence>
<feature type="transmembrane region" description="Helical" evidence="1">
    <location>
        <begin position="320"/>
        <end position="337"/>
    </location>
</feature>
<comment type="caution">
    <text evidence="4">The sequence shown here is derived from an EMBL/GenBank/DDBJ whole genome shotgun (WGS) entry which is preliminary data.</text>
</comment>
<feature type="domain" description="SGNH" evidence="3">
    <location>
        <begin position="419"/>
        <end position="650"/>
    </location>
</feature>
<feature type="transmembrane region" description="Helical" evidence="1">
    <location>
        <begin position="279"/>
        <end position="300"/>
    </location>
</feature>
<feature type="transmembrane region" description="Helical" evidence="1">
    <location>
        <begin position="222"/>
        <end position="242"/>
    </location>
</feature>
<dbReference type="Pfam" id="PF01757">
    <property type="entry name" value="Acyl_transf_3"/>
    <property type="match status" value="1"/>
</dbReference>
<sequence>MKNLSYRKDISGLRAIAVLLVIFFHIGIEEIPGGFIGVDVFFVLSGFLITSIIYRDLLNDKFTYHEFYLRRIRRIVPVLLFVIILTCIAAWFVMFPEDYIRLTQSAGLSFLSLSNFYFNNITDGYWGVKAESIPLLHTWSLSVEEQFYIIWPATMLLMFKVIPQKHHQLLLLGVTSALFVLSEFLAITHSNSAYYLLPARAFELASGATLALFLPKMKKINLFLNHGLSLLGLSGIILTSLFLSKADVFPGINAAIVCLSTVCLLISGKDNDNQGIINYILSTRLLVFIGLISYSLYLWHWPIIGLINYMAIDKSMTVKFFIILLSFSLSILSYYFIEQKFRLVLIYNFKKTAVLFLAIPFVAFAIFILLSRYSEGFKSRFTPSDGNLTQVLLSKKYNDCHNDYCIDTFLNKFDNPPLDADFLLVGDSHAESLEGFMNVLANQSMKNGSLISNGGTPFLIGVQKYDITREAVKKSFSIKNQKTLNIITEFQGDTVIIAGRYSRYLREESKDFFYKEGDSLDSKTSIANFKSSFDETIESILHLDKKLIIVKDTPDFGVDRSRCPILSDRMGIDFNCVESITLSNVVEQQETVLNYFEEVEKKYPEVIFLDMKSLICDEYLCHINVDKTPLYRDSNHLNYIGAKKLGEIYLQRNTNPL</sequence>
<dbReference type="EC" id="2.3.1.-" evidence="4"/>
<evidence type="ECO:0000313" key="4">
    <source>
        <dbReference type="EMBL" id="MEL0628853.1"/>
    </source>
</evidence>
<gene>
    <name evidence="4" type="ORF">V6256_04445</name>
</gene>
<dbReference type="InterPro" id="IPR002656">
    <property type="entry name" value="Acyl_transf_3_dom"/>
</dbReference>
<organism evidence="4 5">
    <name type="scientific">Psychromonas aquatilis</name>
    <dbReference type="NCBI Taxonomy" id="2005072"/>
    <lineage>
        <taxon>Bacteria</taxon>
        <taxon>Pseudomonadati</taxon>
        <taxon>Pseudomonadota</taxon>
        <taxon>Gammaproteobacteria</taxon>
        <taxon>Alteromonadales</taxon>
        <taxon>Psychromonadaceae</taxon>
        <taxon>Psychromonas</taxon>
    </lineage>
</organism>
<keyword evidence="1" id="KW-0812">Transmembrane</keyword>
<evidence type="ECO:0000259" key="3">
    <source>
        <dbReference type="Pfam" id="PF19040"/>
    </source>
</evidence>
<keyword evidence="5" id="KW-1185">Reference proteome</keyword>